<name>A0A5K3EYG6_MESCO</name>
<sequence length="114" mass="12813">MYMTILVLTMFIYFVFKDIRTIWNEAPKRGRRSLLRQMYLANSSGASGPHFERVRTCASDVGRGVNAALQLASTSNSGSESAPLRRCTPPRRPSLTRERQKLEIPLATQPPCTL</sequence>
<proteinExistence type="predicted"/>
<accession>A0A5K3EYG6</accession>
<dbReference type="AlphaFoldDB" id="A0A5K3EYG6"/>
<organism evidence="2">
    <name type="scientific">Mesocestoides corti</name>
    <name type="common">Flatworm</name>
    <dbReference type="NCBI Taxonomy" id="53468"/>
    <lineage>
        <taxon>Eukaryota</taxon>
        <taxon>Metazoa</taxon>
        <taxon>Spiralia</taxon>
        <taxon>Lophotrochozoa</taxon>
        <taxon>Platyhelminthes</taxon>
        <taxon>Cestoda</taxon>
        <taxon>Eucestoda</taxon>
        <taxon>Cyclophyllidea</taxon>
        <taxon>Mesocestoididae</taxon>
        <taxon>Mesocestoides</taxon>
    </lineage>
</organism>
<dbReference type="WBParaSite" id="MCU_004137-RA">
    <property type="protein sequence ID" value="MCU_004137-RA"/>
    <property type="gene ID" value="MCU_004137"/>
</dbReference>
<evidence type="ECO:0000313" key="2">
    <source>
        <dbReference type="WBParaSite" id="MCU_004137-RA"/>
    </source>
</evidence>
<protein>
    <submittedName>
        <fullName evidence="2">Secreted protein</fullName>
    </submittedName>
</protein>
<reference evidence="2" key="1">
    <citation type="submission" date="2019-11" db="UniProtKB">
        <authorList>
            <consortium name="WormBaseParasite"/>
        </authorList>
    </citation>
    <scope>IDENTIFICATION</scope>
</reference>
<evidence type="ECO:0000256" key="1">
    <source>
        <dbReference type="SAM" id="MobiDB-lite"/>
    </source>
</evidence>
<feature type="region of interest" description="Disordered" evidence="1">
    <location>
        <begin position="72"/>
        <end position="114"/>
    </location>
</feature>